<name>A0ABU3CS23_9FLAO</name>
<organism evidence="2 3">
    <name type="scientific">Autumnicola edwardsiae</name>
    <dbReference type="NCBI Taxonomy" id="3075594"/>
    <lineage>
        <taxon>Bacteria</taxon>
        <taxon>Pseudomonadati</taxon>
        <taxon>Bacteroidota</taxon>
        <taxon>Flavobacteriia</taxon>
        <taxon>Flavobacteriales</taxon>
        <taxon>Flavobacteriaceae</taxon>
        <taxon>Autumnicola</taxon>
    </lineage>
</organism>
<keyword evidence="1" id="KW-0472">Membrane</keyword>
<sequence length="60" mass="7267">MERNSFPWMNEYLLFFLIFITALVLGIFIGNLFTRLKNRTEKTLLQEKINQLLLQVEEFK</sequence>
<evidence type="ECO:0008006" key="4">
    <source>
        <dbReference type="Google" id="ProtNLM"/>
    </source>
</evidence>
<feature type="transmembrane region" description="Helical" evidence="1">
    <location>
        <begin position="12"/>
        <end position="33"/>
    </location>
</feature>
<keyword evidence="1" id="KW-1133">Transmembrane helix</keyword>
<evidence type="ECO:0000256" key="1">
    <source>
        <dbReference type="SAM" id="Phobius"/>
    </source>
</evidence>
<keyword evidence="1" id="KW-0812">Transmembrane</keyword>
<dbReference type="Proteomes" id="UP001248819">
    <property type="component" value="Unassembled WGS sequence"/>
</dbReference>
<accession>A0ABU3CS23</accession>
<gene>
    <name evidence="2" type="ORF">RM529_03330</name>
</gene>
<evidence type="ECO:0000313" key="3">
    <source>
        <dbReference type="Proteomes" id="UP001248819"/>
    </source>
</evidence>
<reference evidence="2 3" key="1">
    <citation type="submission" date="2023-09" db="EMBL/GenBank/DDBJ databases">
        <authorList>
            <person name="Rey-Velasco X."/>
        </authorList>
    </citation>
    <scope>NUCLEOTIDE SEQUENCE [LARGE SCALE GENOMIC DNA]</scope>
    <source>
        <strain evidence="2 3">F297</strain>
    </source>
</reference>
<protein>
    <recommendedName>
        <fullName evidence="4">ATP synthase F0 subunit 8</fullName>
    </recommendedName>
</protein>
<feature type="non-terminal residue" evidence="2">
    <location>
        <position position="60"/>
    </location>
</feature>
<proteinExistence type="predicted"/>
<dbReference type="EMBL" id="JAVRHP010000010">
    <property type="protein sequence ID" value="MDT0649158.1"/>
    <property type="molecule type" value="Genomic_DNA"/>
</dbReference>
<comment type="caution">
    <text evidence="2">The sequence shown here is derived from an EMBL/GenBank/DDBJ whole genome shotgun (WGS) entry which is preliminary data.</text>
</comment>
<evidence type="ECO:0000313" key="2">
    <source>
        <dbReference type="EMBL" id="MDT0649158.1"/>
    </source>
</evidence>
<keyword evidence="3" id="KW-1185">Reference proteome</keyword>